<protein>
    <recommendedName>
        <fullName evidence="1">F-box domain-containing protein</fullName>
    </recommendedName>
</protein>
<comment type="caution">
    <text evidence="2">The sequence shown here is derived from an EMBL/GenBank/DDBJ whole genome shotgun (WGS) entry which is preliminary data.</text>
</comment>
<dbReference type="InterPro" id="IPR017451">
    <property type="entry name" value="F-box-assoc_interact_dom"/>
</dbReference>
<reference evidence="2 3" key="1">
    <citation type="journal article" date="2023" name="Plants (Basel)">
        <title>Bridging the Gap: Combining Genomics and Transcriptomics Approaches to Understand Stylosanthes scabra, an Orphan Legume from the Brazilian Caatinga.</title>
        <authorList>
            <person name="Ferreira-Neto J.R.C."/>
            <person name="da Silva M.D."/>
            <person name="Binneck E."/>
            <person name="de Melo N.F."/>
            <person name="da Silva R.H."/>
            <person name="de Melo A.L.T.M."/>
            <person name="Pandolfi V."/>
            <person name="Bustamante F.O."/>
            <person name="Brasileiro-Vidal A.C."/>
            <person name="Benko-Iseppon A.M."/>
        </authorList>
    </citation>
    <scope>NUCLEOTIDE SEQUENCE [LARGE SCALE GENOMIC DNA]</scope>
    <source>
        <tissue evidence="2">Leaves</tissue>
    </source>
</reference>
<evidence type="ECO:0000313" key="3">
    <source>
        <dbReference type="Proteomes" id="UP001341840"/>
    </source>
</evidence>
<dbReference type="InterPro" id="IPR011043">
    <property type="entry name" value="Gal_Oxase/kelch_b-propeller"/>
</dbReference>
<dbReference type="NCBIfam" id="TIGR01640">
    <property type="entry name" value="F_box_assoc_1"/>
    <property type="match status" value="1"/>
</dbReference>
<dbReference type="Pfam" id="PF07734">
    <property type="entry name" value="FBA_1"/>
    <property type="match status" value="1"/>
</dbReference>
<dbReference type="InterPro" id="IPR001810">
    <property type="entry name" value="F-box_dom"/>
</dbReference>
<dbReference type="Pfam" id="PF00646">
    <property type="entry name" value="F-box"/>
    <property type="match status" value="1"/>
</dbReference>
<accession>A0ABU6Q5D0</accession>
<dbReference type="InterPro" id="IPR036047">
    <property type="entry name" value="F-box-like_dom_sf"/>
</dbReference>
<name>A0ABU6Q5D0_9FABA</name>
<feature type="domain" description="F-box" evidence="1">
    <location>
        <begin position="15"/>
        <end position="54"/>
    </location>
</feature>
<sequence length="384" mass="44445">MEKQKQKQQSVNEILPLELIERILLRVPVKQLGRLRCVSKLWCSLISDPHFVESHLHNSPAPTHVCLFDSDSTEGHFVHLEELFHDKFPLKAVSLPFKKKPPSEFRVMGSCRGFVLLNRKPHFLVVWNPLTGSSKRISYSCIVPCWWRFWLSYYARLYGFGYDVSRDDYLVVLAAQYSDGQQRLDCFSLRTNSWINFDSAISKVSLGPFDWKSCGLFLNGSIHWLSASLNKPYCETLLIFDLKERSFSKISLPEQLVLRDSPNLAVLGGCLAIYSTDYVKHKTEIWVMREYKVHSSWTLYEIPGAYSNFYPLCLSNDSEIIALASTSGYRPLIKFIKYNIRGELLQQYTRSIHNPNHCLYTESLLLLPNDSKPKDNNKKKKNVM</sequence>
<keyword evidence="3" id="KW-1185">Reference proteome</keyword>
<dbReference type="SMART" id="SM00256">
    <property type="entry name" value="FBOX"/>
    <property type="match status" value="1"/>
</dbReference>
<evidence type="ECO:0000313" key="2">
    <source>
        <dbReference type="EMBL" id="MED6107049.1"/>
    </source>
</evidence>
<dbReference type="Proteomes" id="UP001341840">
    <property type="component" value="Unassembled WGS sequence"/>
</dbReference>
<dbReference type="InterPro" id="IPR006527">
    <property type="entry name" value="F-box-assoc_dom_typ1"/>
</dbReference>
<dbReference type="PANTHER" id="PTHR31672">
    <property type="entry name" value="BNACNNG10540D PROTEIN"/>
    <property type="match status" value="1"/>
</dbReference>
<dbReference type="SUPFAM" id="SSF81383">
    <property type="entry name" value="F-box domain"/>
    <property type="match status" value="1"/>
</dbReference>
<gene>
    <name evidence="2" type="ORF">PIB30_010495</name>
</gene>
<dbReference type="PANTHER" id="PTHR31672:SF13">
    <property type="entry name" value="F-BOX PROTEIN CPR30-LIKE"/>
    <property type="match status" value="1"/>
</dbReference>
<dbReference type="SUPFAM" id="SSF50965">
    <property type="entry name" value="Galactose oxidase, central domain"/>
    <property type="match status" value="1"/>
</dbReference>
<dbReference type="InterPro" id="IPR050796">
    <property type="entry name" value="SCF_F-box_component"/>
</dbReference>
<proteinExistence type="predicted"/>
<dbReference type="EMBL" id="JASCZI010000025">
    <property type="protein sequence ID" value="MED6107049.1"/>
    <property type="molecule type" value="Genomic_DNA"/>
</dbReference>
<organism evidence="2 3">
    <name type="scientific">Stylosanthes scabra</name>
    <dbReference type="NCBI Taxonomy" id="79078"/>
    <lineage>
        <taxon>Eukaryota</taxon>
        <taxon>Viridiplantae</taxon>
        <taxon>Streptophyta</taxon>
        <taxon>Embryophyta</taxon>
        <taxon>Tracheophyta</taxon>
        <taxon>Spermatophyta</taxon>
        <taxon>Magnoliopsida</taxon>
        <taxon>eudicotyledons</taxon>
        <taxon>Gunneridae</taxon>
        <taxon>Pentapetalae</taxon>
        <taxon>rosids</taxon>
        <taxon>fabids</taxon>
        <taxon>Fabales</taxon>
        <taxon>Fabaceae</taxon>
        <taxon>Papilionoideae</taxon>
        <taxon>50 kb inversion clade</taxon>
        <taxon>dalbergioids sensu lato</taxon>
        <taxon>Dalbergieae</taxon>
        <taxon>Pterocarpus clade</taxon>
        <taxon>Stylosanthes</taxon>
    </lineage>
</organism>
<evidence type="ECO:0000259" key="1">
    <source>
        <dbReference type="SMART" id="SM00256"/>
    </source>
</evidence>
<dbReference type="CDD" id="cd22157">
    <property type="entry name" value="F-box_AtFBW1-like"/>
    <property type="match status" value="1"/>
</dbReference>
<dbReference type="Gene3D" id="1.20.1280.50">
    <property type="match status" value="1"/>
</dbReference>